<evidence type="ECO:0000256" key="1">
    <source>
        <dbReference type="SAM" id="Phobius"/>
    </source>
</evidence>
<keyword evidence="1" id="KW-0472">Membrane</keyword>
<keyword evidence="1" id="KW-1133">Transmembrane helix</keyword>
<keyword evidence="3" id="KW-1185">Reference proteome</keyword>
<reference evidence="3" key="1">
    <citation type="journal article" date="2019" name="Int. J. Syst. Evol. Microbiol.">
        <title>The Global Catalogue of Microorganisms (GCM) 10K type strain sequencing project: providing services to taxonomists for standard genome sequencing and annotation.</title>
        <authorList>
            <consortium name="The Broad Institute Genomics Platform"/>
            <consortium name="The Broad Institute Genome Sequencing Center for Infectious Disease"/>
            <person name="Wu L."/>
            <person name="Ma J."/>
        </authorList>
    </citation>
    <scope>NUCLEOTIDE SEQUENCE [LARGE SCALE GENOMIC DNA]</scope>
    <source>
        <strain evidence="3">JCM 3399</strain>
    </source>
</reference>
<dbReference type="EMBL" id="BMRP01000012">
    <property type="protein sequence ID" value="GGU68245.1"/>
    <property type="molecule type" value="Genomic_DNA"/>
</dbReference>
<evidence type="ECO:0000313" key="2">
    <source>
        <dbReference type="EMBL" id="GGU68245.1"/>
    </source>
</evidence>
<evidence type="ECO:0008006" key="4">
    <source>
        <dbReference type="Google" id="ProtNLM"/>
    </source>
</evidence>
<feature type="transmembrane region" description="Helical" evidence="1">
    <location>
        <begin position="90"/>
        <end position="113"/>
    </location>
</feature>
<name>A0ABQ2V4N9_9ACTN</name>
<feature type="transmembrane region" description="Helical" evidence="1">
    <location>
        <begin position="125"/>
        <end position="147"/>
    </location>
</feature>
<organism evidence="2 3">
    <name type="scientific">Streptomyces albospinus</name>
    <dbReference type="NCBI Taxonomy" id="285515"/>
    <lineage>
        <taxon>Bacteria</taxon>
        <taxon>Bacillati</taxon>
        <taxon>Actinomycetota</taxon>
        <taxon>Actinomycetes</taxon>
        <taxon>Kitasatosporales</taxon>
        <taxon>Streptomycetaceae</taxon>
        <taxon>Streptomyces</taxon>
    </lineage>
</organism>
<dbReference type="RefSeq" id="WP_189301314.1">
    <property type="nucleotide sequence ID" value="NZ_BMRP01000012.1"/>
</dbReference>
<proteinExistence type="predicted"/>
<evidence type="ECO:0000313" key="3">
    <source>
        <dbReference type="Proteomes" id="UP000654471"/>
    </source>
</evidence>
<feature type="transmembrane region" description="Helical" evidence="1">
    <location>
        <begin position="58"/>
        <end position="78"/>
    </location>
</feature>
<comment type="caution">
    <text evidence="2">The sequence shown here is derived from an EMBL/GenBank/DDBJ whole genome shotgun (WGS) entry which is preliminary data.</text>
</comment>
<protein>
    <recommendedName>
        <fullName evidence="4">Transmembrane protein</fullName>
    </recommendedName>
</protein>
<keyword evidence="1" id="KW-0812">Transmembrane</keyword>
<dbReference type="Proteomes" id="UP000654471">
    <property type="component" value="Unassembled WGS sequence"/>
</dbReference>
<gene>
    <name evidence="2" type="ORF">GCM10010211_36910</name>
</gene>
<feature type="transmembrane region" description="Helical" evidence="1">
    <location>
        <begin position="20"/>
        <end position="46"/>
    </location>
</feature>
<sequence length="623" mass="67548">MLAFSTRGWDRFFAEWVMPTVQLLIPAVLALLILLALAGLITRWLVATKAQAWPPVLCWIWGVAGALAITAAAAFFSMFPMFEPFGPGLWLSWAGGVLCAAGGLLIAHAAGCLRWTSLPAGHQVMPVPSAVFCALAWAALFSCFYSWGSRHRLVVAEISLAMLGVVAIGLSLGQNLRLQVIVRNAHGTTDVAASEYVMARLQSLGSKPSASPDVARETDLSRLRSEDLSAIPAGAIAGTLAKIMYAVQPGLTWRANVTLVDPDRATVALTRNNRLVATTAVSRAALRLPGCPRDLAAPQLEHEQGRNRAQLLTATAAFVLVRLSQCHPQRLEPALCGAQRWKSVALQLIANEPALSGDDPALRVYLLRKAVNLDPGYGLARIAYLNELILGPTGPANRFRFARMLDQELQLTKREGDPQEGCKAGWEFPRLQICYSSTALRINGVLHELAEADGTLSPDGRSALLTAKARVATLKTDAKAIAQLPDGNNDTAKDFAVYLAPVAEGLSSAIDLLVQRCQLPDGQPENPPDVTPSSPDFQYQRACLAAVEYLEGGPNRQLGQLLDCLLYAGRPNSIVQRDVSFTQLLKQDPEGQQIRTTLGIDEHSSFTRYTHRLTEWWKQRCSS</sequence>
<feature type="transmembrane region" description="Helical" evidence="1">
    <location>
        <begin position="153"/>
        <end position="173"/>
    </location>
</feature>
<accession>A0ABQ2V4N9</accession>